<dbReference type="InterPro" id="IPR024962">
    <property type="entry name" value="YukD-like"/>
</dbReference>
<evidence type="ECO:0000313" key="10">
    <source>
        <dbReference type="Proteomes" id="UP001595867"/>
    </source>
</evidence>
<feature type="transmembrane region" description="Helical" evidence="7">
    <location>
        <begin position="260"/>
        <end position="282"/>
    </location>
</feature>
<comment type="caution">
    <text evidence="9">The sequence shown here is derived from an EMBL/GenBank/DDBJ whole genome shotgun (WGS) entry which is preliminary data.</text>
</comment>
<feature type="transmembrane region" description="Helical" evidence="7">
    <location>
        <begin position="374"/>
        <end position="391"/>
    </location>
</feature>
<feature type="transmembrane region" description="Helical" evidence="7">
    <location>
        <begin position="147"/>
        <end position="166"/>
    </location>
</feature>
<keyword evidence="6 7" id="KW-0472">Membrane</keyword>
<dbReference type="NCBIfam" id="TIGR03920">
    <property type="entry name" value="T7SS_EccD"/>
    <property type="match status" value="1"/>
</dbReference>
<keyword evidence="4 7" id="KW-0812">Transmembrane</keyword>
<evidence type="ECO:0000256" key="6">
    <source>
        <dbReference type="ARBA" id="ARBA00023136"/>
    </source>
</evidence>
<protein>
    <submittedName>
        <fullName evidence="9">Type VII secretion integral membrane protein EccD</fullName>
    </submittedName>
</protein>
<feature type="transmembrane region" description="Helical" evidence="7">
    <location>
        <begin position="320"/>
        <end position="339"/>
    </location>
</feature>
<feature type="transmembrane region" description="Helical" evidence="7">
    <location>
        <begin position="438"/>
        <end position="458"/>
    </location>
</feature>
<reference evidence="10" key="1">
    <citation type="journal article" date="2019" name="Int. J. Syst. Evol. Microbiol.">
        <title>The Global Catalogue of Microorganisms (GCM) 10K type strain sequencing project: providing services to taxonomists for standard genome sequencing and annotation.</title>
        <authorList>
            <consortium name="The Broad Institute Genomics Platform"/>
            <consortium name="The Broad Institute Genome Sequencing Center for Infectious Disease"/>
            <person name="Wu L."/>
            <person name="Ma J."/>
        </authorList>
    </citation>
    <scope>NUCLEOTIDE SEQUENCE [LARGE SCALE GENOMIC DNA]</scope>
    <source>
        <strain evidence="10">TBRC 5832</strain>
    </source>
</reference>
<dbReference type="PIRSF" id="PIRSF017804">
    <property type="entry name" value="Secretion_EccD1"/>
    <property type="match status" value="1"/>
</dbReference>
<keyword evidence="5 7" id="KW-1133">Transmembrane helix</keyword>
<dbReference type="InterPro" id="IPR044049">
    <property type="entry name" value="EccD_transm"/>
</dbReference>
<evidence type="ECO:0000256" key="3">
    <source>
        <dbReference type="ARBA" id="ARBA00022475"/>
    </source>
</evidence>
<feature type="transmembrane region" description="Helical" evidence="7">
    <location>
        <begin position="345"/>
        <end position="362"/>
    </location>
</feature>
<evidence type="ECO:0000256" key="4">
    <source>
        <dbReference type="ARBA" id="ARBA00022692"/>
    </source>
</evidence>
<dbReference type="Pfam" id="PF19053">
    <property type="entry name" value="EccD"/>
    <property type="match status" value="1"/>
</dbReference>
<feature type="transmembrane region" description="Helical" evidence="7">
    <location>
        <begin position="234"/>
        <end position="254"/>
    </location>
</feature>
<feature type="transmembrane region" description="Helical" evidence="7">
    <location>
        <begin position="178"/>
        <end position="198"/>
    </location>
</feature>
<dbReference type="InterPro" id="IPR006707">
    <property type="entry name" value="T7SS_EccD"/>
</dbReference>
<evidence type="ECO:0000256" key="1">
    <source>
        <dbReference type="ARBA" id="ARBA00004651"/>
    </source>
</evidence>
<feature type="transmembrane region" description="Helical" evidence="7">
    <location>
        <begin position="122"/>
        <end position="141"/>
    </location>
</feature>
<gene>
    <name evidence="9" type="primary">eccD</name>
    <name evidence="9" type="ORF">ACFO0C_09480</name>
</gene>
<evidence type="ECO:0000313" key="9">
    <source>
        <dbReference type="EMBL" id="MFC4065163.1"/>
    </source>
</evidence>
<dbReference type="EMBL" id="JBHSBL010000007">
    <property type="protein sequence ID" value="MFC4065163.1"/>
    <property type="molecule type" value="Genomic_DNA"/>
</dbReference>
<evidence type="ECO:0000256" key="2">
    <source>
        <dbReference type="ARBA" id="ARBA00006162"/>
    </source>
</evidence>
<evidence type="ECO:0000259" key="8">
    <source>
        <dbReference type="Pfam" id="PF19053"/>
    </source>
</evidence>
<accession>A0ABV8ILU3</accession>
<feature type="domain" description="EccD-like transmembrane" evidence="8">
    <location>
        <begin position="120"/>
        <end position="460"/>
    </location>
</feature>
<feature type="transmembrane region" description="Helical" evidence="7">
    <location>
        <begin position="210"/>
        <end position="229"/>
    </location>
</feature>
<comment type="subcellular location">
    <subcellularLocation>
        <location evidence="1">Cell membrane</location>
        <topology evidence="1">Multi-pass membrane protein</topology>
    </subcellularLocation>
</comment>
<comment type="similarity">
    <text evidence="2">Belongs to the EccD/Snm4 family.</text>
</comment>
<sequence length="463" mass="46682">MASTTGTGLSRVTIVAPHTRVDLALPADVPFADLLPTLLRYAGERLADDPAALQGWSLSRLGGLALDASRTPAQLDVRDGELLYLRPRGADDPELVFDDVVDAVATATQERAGRWQPATTRLFGMALGLAALAGGLAAILWAGPPQLASGLVALGIAIALLVMAVVQSRAIGDSRSAVAFALVSAAYGAVGGLLVFGGDRRLTELASPHVLMAATVVLLIAAIGGVGVADASPVFMGTALCGGALAIGAMIALLTGSGGAGAAAVVAAVALGALPALPMLAYRMGRVPIPSVPAGPEELKADTETVDGAQVLAASRRADGFLTGMLATVATICAVAAIIVATDGFAGVALAAVIGVVLLARARWFRSRDQRIPLLLAGAVGLGAAAVGGYQPSPPAIRLSVVLVVLLLIGMISIGYGLTRAGRKASPVGGRVLDIVEVLLILAVIPLAVWVSGLYDWIRAVRG</sequence>
<name>A0ABV8ILU3_9ACTN</name>
<dbReference type="Gene3D" id="3.10.20.90">
    <property type="entry name" value="Phosphatidylinositol 3-kinase Catalytic Subunit, Chain A, domain 1"/>
    <property type="match status" value="1"/>
</dbReference>
<evidence type="ECO:0000256" key="7">
    <source>
        <dbReference type="SAM" id="Phobius"/>
    </source>
</evidence>
<dbReference type="Proteomes" id="UP001595867">
    <property type="component" value="Unassembled WGS sequence"/>
</dbReference>
<dbReference type="RefSeq" id="WP_378066195.1">
    <property type="nucleotide sequence ID" value="NZ_JBHSBL010000007.1"/>
</dbReference>
<organism evidence="9 10">
    <name type="scientific">Actinoplanes subglobosus</name>
    <dbReference type="NCBI Taxonomy" id="1547892"/>
    <lineage>
        <taxon>Bacteria</taxon>
        <taxon>Bacillati</taxon>
        <taxon>Actinomycetota</taxon>
        <taxon>Actinomycetes</taxon>
        <taxon>Micromonosporales</taxon>
        <taxon>Micromonosporaceae</taxon>
        <taxon>Actinoplanes</taxon>
    </lineage>
</organism>
<keyword evidence="10" id="KW-1185">Reference proteome</keyword>
<dbReference type="Pfam" id="PF08817">
    <property type="entry name" value="YukD"/>
    <property type="match status" value="1"/>
</dbReference>
<keyword evidence="3" id="KW-1003">Cell membrane</keyword>
<proteinExistence type="inferred from homology"/>
<feature type="transmembrane region" description="Helical" evidence="7">
    <location>
        <begin position="397"/>
        <end position="418"/>
    </location>
</feature>
<evidence type="ECO:0000256" key="5">
    <source>
        <dbReference type="ARBA" id="ARBA00022989"/>
    </source>
</evidence>